<dbReference type="GO" id="GO:0005506">
    <property type="term" value="F:iron ion binding"/>
    <property type="evidence" value="ECO:0007669"/>
    <property type="project" value="InterPro"/>
</dbReference>
<evidence type="ECO:0000256" key="4">
    <source>
        <dbReference type="ARBA" id="ARBA00022982"/>
    </source>
</evidence>
<reference evidence="7" key="2">
    <citation type="submission" date="2021-04" db="EMBL/GenBank/DDBJ databases">
        <authorList>
            <person name="Gilroy R."/>
        </authorList>
    </citation>
    <scope>NUCLEOTIDE SEQUENCE</scope>
    <source>
        <strain evidence="7">ChiHcolR34-3080</strain>
    </source>
</reference>
<dbReference type="PANTHER" id="PTHR36541">
    <property type="entry name" value="SUPEROXIDE REDUCTASE-RELATED"/>
    <property type="match status" value="1"/>
</dbReference>
<evidence type="ECO:0000256" key="3">
    <source>
        <dbReference type="ARBA" id="ARBA00022723"/>
    </source>
</evidence>
<keyword evidence="3" id="KW-0479">Metal-binding</keyword>
<sequence length="124" mass="13242">MKFFVCNHCGNLAGMVYSSGVPMICCGEPMKELVPNTVDAAGEKHKPVVAVEGSTVTVTVGSVAHPMTDAHLIQWVALQTEQGVQRKELAAGAEPKLTFALTDGDKPLAAYAYCNLHGLWKTEL</sequence>
<accession>A0A9D1Q751</accession>
<organism evidence="7 8">
    <name type="scientific">Candidatus Faecalibacterium intestinigallinarum</name>
    <dbReference type="NCBI Taxonomy" id="2838581"/>
    <lineage>
        <taxon>Bacteria</taxon>
        <taxon>Bacillati</taxon>
        <taxon>Bacillota</taxon>
        <taxon>Clostridia</taxon>
        <taxon>Eubacteriales</taxon>
        <taxon>Oscillospiraceae</taxon>
        <taxon>Faecalibacterium</taxon>
    </lineage>
</organism>
<keyword evidence="4" id="KW-0249">Electron transport</keyword>
<evidence type="ECO:0000313" key="8">
    <source>
        <dbReference type="Proteomes" id="UP000823933"/>
    </source>
</evidence>
<dbReference type="Gene3D" id="2.60.40.730">
    <property type="entry name" value="SOR catalytic domain"/>
    <property type="match status" value="1"/>
</dbReference>
<name>A0A9D1Q751_9FIRM</name>
<dbReference type="InterPro" id="IPR036073">
    <property type="entry name" value="Desulfoferrodoxin_Fe-bd_dom_sf"/>
</dbReference>
<dbReference type="AlphaFoldDB" id="A0A9D1Q751"/>
<comment type="similarity">
    <text evidence="1">Belongs to the desulfoferrodoxin family.</text>
</comment>
<dbReference type="Pfam" id="PF01880">
    <property type="entry name" value="Desulfoferrodox"/>
    <property type="match status" value="1"/>
</dbReference>
<proteinExistence type="inferred from homology"/>
<dbReference type="GO" id="GO:0050605">
    <property type="term" value="F:superoxide reductase activity"/>
    <property type="evidence" value="ECO:0007669"/>
    <property type="project" value="UniProtKB-EC"/>
</dbReference>
<comment type="caution">
    <text evidence="7">The sequence shown here is derived from an EMBL/GenBank/DDBJ whole genome shotgun (WGS) entry which is preliminary data.</text>
</comment>
<dbReference type="InterPro" id="IPR002742">
    <property type="entry name" value="Desulfoferrodoxin_Fe-bd_dom"/>
</dbReference>
<dbReference type="InterPro" id="IPR051233">
    <property type="entry name" value="Desulfoferrodoxin_SOR"/>
</dbReference>
<evidence type="ECO:0000259" key="6">
    <source>
        <dbReference type="Pfam" id="PF01880"/>
    </source>
</evidence>
<evidence type="ECO:0000313" key="7">
    <source>
        <dbReference type="EMBL" id="HIW08005.1"/>
    </source>
</evidence>
<dbReference type="Proteomes" id="UP000823933">
    <property type="component" value="Unassembled WGS sequence"/>
</dbReference>
<keyword evidence="5" id="KW-0408">Iron</keyword>
<protein>
    <submittedName>
        <fullName evidence="7">Desulfoferrodoxin</fullName>
    </submittedName>
</protein>
<evidence type="ECO:0000256" key="2">
    <source>
        <dbReference type="ARBA" id="ARBA00022448"/>
    </source>
</evidence>
<keyword evidence="2" id="KW-0813">Transport</keyword>
<dbReference type="SUPFAM" id="SSF57802">
    <property type="entry name" value="Rubredoxin-like"/>
    <property type="match status" value="1"/>
</dbReference>
<feature type="domain" description="Desulfoferrodoxin ferrous iron-binding" evidence="6">
    <location>
        <begin position="38"/>
        <end position="122"/>
    </location>
</feature>
<reference evidence="7" key="1">
    <citation type="journal article" date="2021" name="PeerJ">
        <title>Extensive microbial diversity within the chicken gut microbiome revealed by metagenomics and culture.</title>
        <authorList>
            <person name="Gilroy R."/>
            <person name="Ravi A."/>
            <person name="Getino M."/>
            <person name="Pursley I."/>
            <person name="Horton D.L."/>
            <person name="Alikhan N.F."/>
            <person name="Baker D."/>
            <person name="Gharbi K."/>
            <person name="Hall N."/>
            <person name="Watson M."/>
            <person name="Adriaenssens E.M."/>
            <person name="Foster-Nyarko E."/>
            <person name="Jarju S."/>
            <person name="Secka A."/>
            <person name="Antonio M."/>
            <person name="Oren A."/>
            <person name="Chaudhuri R.R."/>
            <person name="La Ragione R."/>
            <person name="Hildebrand F."/>
            <person name="Pallen M.J."/>
        </authorList>
    </citation>
    <scope>NUCLEOTIDE SEQUENCE</scope>
    <source>
        <strain evidence="7">ChiHcolR34-3080</strain>
    </source>
</reference>
<dbReference type="PANTHER" id="PTHR36541:SF1">
    <property type="entry name" value="SUPEROXIDE REDUCTASE-RELATED"/>
    <property type="match status" value="1"/>
</dbReference>
<evidence type="ECO:0000256" key="1">
    <source>
        <dbReference type="ARBA" id="ARBA00005941"/>
    </source>
</evidence>
<dbReference type="NCBIfam" id="TIGR00332">
    <property type="entry name" value="neela_ferrous"/>
    <property type="match status" value="1"/>
</dbReference>
<gene>
    <name evidence="7" type="ORF">H9890_01220</name>
</gene>
<dbReference type="SUPFAM" id="SSF49367">
    <property type="entry name" value="Superoxide reductase-like"/>
    <property type="match status" value="1"/>
</dbReference>
<dbReference type="EMBL" id="DXHQ01000016">
    <property type="protein sequence ID" value="HIW08005.1"/>
    <property type="molecule type" value="Genomic_DNA"/>
</dbReference>
<evidence type="ECO:0000256" key="5">
    <source>
        <dbReference type="ARBA" id="ARBA00023004"/>
    </source>
</evidence>